<dbReference type="PhylomeDB" id="R7Q6Z6"/>
<feature type="region of interest" description="Disordered" evidence="1">
    <location>
        <begin position="260"/>
        <end position="280"/>
    </location>
</feature>
<sequence length="429" mass="47455">MMKRTPFFMAILSFLLVLSRTQADRSDTTTLLIKSQISKNQARLHPLSRISHSKLKLKRAFTMRSGDVVGVQVRAGLTADECSSDQDCVGSRECIYLEDDEIFPCSNKSEHGKNSSSWCFCFGEEHFQICDYSHECVEGELCASIGGERPFCLSKDYVAENPGVVQTDGLTFDECEASSQCIAPRICEIVLDNDELKECNYNHDERCNCFATQLTECETDADCPGRAEICAERTDVELESFLCISKDSVRRLSFWRPAPVGGSPTPTTKPCTGSTSPPPAAPTRHQLQNCGYSYECVEGEVCASTDGTEPFCTARIFAILSANTVQTDGLTWDDCEASSQCIAPRICEIVLDNDELKECNYNHDERCNCFATQLTECETNADCPDGGEICAERTDTELESFYCISEDSVRRLSFWRAVPAGAPSPGPTF</sequence>
<proteinExistence type="predicted"/>
<dbReference type="GeneID" id="17320662"/>
<reference evidence="4" key="1">
    <citation type="journal article" date="2013" name="Proc. Natl. Acad. Sci. U.S.A.">
        <title>Genome structure and metabolic features in the red seaweed Chondrus crispus shed light on evolution of the Archaeplastida.</title>
        <authorList>
            <person name="Collen J."/>
            <person name="Porcel B."/>
            <person name="Carre W."/>
            <person name="Ball S.G."/>
            <person name="Chaparro C."/>
            <person name="Tonon T."/>
            <person name="Barbeyron T."/>
            <person name="Michel G."/>
            <person name="Noel B."/>
            <person name="Valentin K."/>
            <person name="Elias M."/>
            <person name="Artiguenave F."/>
            <person name="Arun A."/>
            <person name="Aury J.M."/>
            <person name="Barbosa-Neto J.F."/>
            <person name="Bothwell J.H."/>
            <person name="Bouget F.Y."/>
            <person name="Brillet L."/>
            <person name="Cabello-Hurtado F."/>
            <person name="Capella-Gutierrez S."/>
            <person name="Charrier B."/>
            <person name="Cladiere L."/>
            <person name="Cock J.M."/>
            <person name="Coelho S.M."/>
            <person name="Colleoni C."/>
            <person name="Czjzek M."/>
            <person name="Da Silva C."/>
            <person name="Delage L."/>
            <person name="Denoeud F."/>
            <person name="Deschamps P."/>
            <person name="Dittami S.M."/>
            <person name="Gabaldon T."/>
            <person name="Gachon C.M."/>
            <person name="Groisillier A."/>
            <person name="Herve C."/>
            <person name="Jabbari K."/>
            <person name="Katinka M."/>
            <person name="Kloareg B."/>
            <person name="Kowalczyk N."/>
            <person name="Labadie K."/>
            <person name="Leblanc C."/>
            <person name="Lopez P.J."/>
            <person name="McLachlan D.H."/>
            <person name="Meslet-Cladiere L."/>
            <person name="Moustafa A."/>
            <person name="Nehr Z."/>
            <person name="Nyvall Collen P."/>
            <person name="Panaud O."/>
            <person name="Partensky F."/>
            <person name="Poulain J."/>
            <person name="Rensing S.A."/>
            <person name="Rousvoal S."/>
            <person name="Samson G."/>
            <person name="Symeonidi A."/>
            <person name="Weissenbach J."/>
            <person name="Zambounis A."/>
            <person name="Wincker P."/>
            <person name="Boyen C."/>
        </authorList>
    </citation>
    <scope>NUCLEOTIDE SEQUENCE [LARGE SCALE GENOMIC DNA]</scope>
    <source>
        <strain evidence="4">cv. Stackhouse</strain>
    </source>
</reference>
<dbReference type="AlphaFoldDB" id="R7Q6Z6"/>
<accession>R7Q6Z6</accession>
<gene>
    <name evidence="3" type="ORF">CHC_T00001997001</name>
</gene>
<name>R7Q6Z6_CHOCR</name>
<dbReference type="EMBL" id="HG001635">
    <property type="protein sequence ID" value="CDF33146.1"/>
    <property type="molecule type" value="Genomic_DNA"/>
</dbReference>
<dbReference type="RefSeq" id="XP_005712949.1">
    <property type="nucleotide sequence ID" value="XM_005712892.1"/>
</dbReference>
<evidence type="ECO:0000256" key="1">
    <source>
        <dbReference type="SAM" id="MobiDB-lite"/>
    </source>
</evidence>
<dbReference type="Gramene" id="CDF33146">
    <property type="protein sequence ID" value="CDF33146"/>
    <property type="gene ID" value="CHC_T00001997001"/>
</dbReference>
<feature type="chain" id="PRO_5004454558" description="Dickkopf N-terminal cysteine-rich domain-containing protein" evidence="2">
    <location>
        <begin position="24"/>
        <end position="429"/>
    </location>
</feature>
<evidence type="ECO:0000313" key="3">
    <source>
        <dbReference type="EMBL" id="CDF33146.1"/>
    </source>
</evidence>
<organism evidence="3 4">
    <name type="scientific">Chondrus crispus</name>
    <name type="common">Carrageen Irish moss</name>
    <name type="synonym">Polymorpha crispa</name>
    <dbReference type="NCBI Taxonomy" id="2769"/>
    <lineage>
        <taxon>Eukaryota</taxon>
        <taxon>Rhodophyta</taxon>
        <taxon>Florideophyceae</taxon>
        <taxon>Rhodymeniophycidae</taxon>
        <taxon>Gigartinales</taxon>
        <taxon>Gigartinaceae</taxon>
        <taxon>Chondrus</taxon>
    </lineage>
</organism>
<evidence type="ECO:0000313" key="4">
    <source>
        <dbReference type="Proteomes" id="UP000012073"/>
    </source>
</evidence>
<keyword evidence="4" id="KW-1185">Reference proteome</keyword>
<keyword evidence="2" id="KW-0732">Signal</keyword>
<dbReference type="Proteomes" id="UP000012073">
    <property type="component" value="Unassembled WGS sequence"/>
</dbReference>
<feature type="signal peptide" evidence="2">
    <location>
        <begin position="1"/>
        <end position="23"/>
    </location>
</feature>
<protein>
    <recommendedName>
        <fullName evidence="5">Dickkopf N-terminal cysteine-rich domain-containing protein</fullName>
    </recommendedName>
</protein>
<dbReference type="KEGG" id="ccp:CHC_T00001997001"/>
<evidence type="ECO:0008006" key="5">
    <source>
        <dbReference type="Google" id="ProtNLM"/>
    </source>
</evidence>
<evidence type="ECO:0000256" key="2">
    <source>
        <dbReference type="SAM" id="SignalP"/>
    </source>
</evidence>
<feature type="compositionally biased region" description="Polar residues" evidence="1">
    <location>
        <begin position="264"/>
        <end position="273"/>
    </location>
</feature>